<evidence type="ECO:0000313" key="3">
    <source>
        <dbReference type="Proteomes" id="UP000324222"/>
    </source>
</evidence>
<evidence type="ECO:0000256" key="1">
    <source>
        <dbReference type="SAM" id="MobiDB-lite"/>
    </source>
</evidence>
<accession>A0A5B7JMG8</accession>
<gene>
    <name evidence="2" type="ORF">E2C01_093339</name>
</gene>
<dbReference type="Proteomes" id="UP000324222">
    <property type="component" value="Unassembled WGS sequence"/>
</dbReference>
<proteinExistence type="predicted"/>
<reference evidence="2 3" key="1">
    <citation type="submission" date="2019-05" db="EMBL/GenBank/DDBJ databases">
        <title>Another draft genome of Portunus trituberculatus and its Hox gene families provides insights of decapod evolution.</title>
        <authorList>
            <person name="Jeong J.-H."/>
            <person name="Song I."/>
            <person name="Kim S."/>
            <person name="Choi T."/>
            <person name="Kim D."/>
            <person name="Ryu S."/>
            <person name="Kim W."/>
        </authorList>
    </citation>
    <scope>NUCLEOTIDE SEQUENCE [LARGE SCALE GENOMIC DNA]</scope>
    <source>
        <tissue evidence="2">Muscle</tissue>
    </source>
</reference>
<name>A0A5B7JMG8_PORTR</name>
<feature type="region of interest" description="Disordered" evidence="1">
    <location>
        <begin position="1"/>
        <end position="21"/>
    </location>
</feature>
<dbReference type="AlphaFoldDB" id="A0A5B7JMG8"/>
<dbReference type="EMBL" id="VSRR010112285">
    <property type="protein sequence ID" value="MPC97990.1"/>
    <property type="molecule type" value="Genomic_DNA"/>
</dbReference>
<organism evidence="2 3">
    <name type="scientific">Portunus trituberculatus</name>
    <name type="common">Swimming crab</name>
    <name type="synonym">Neptunus trituberculatus</name>
    <dbReference type="NCBI Taxonomy" id="210409"/>
    <lineage>
        <taxon>Eukaryota</taxon>
        <taxon>Metazoa</taxon>
        <taxon>Ecdysozoa</taxon>
        <taxon>Arthropoda</taxon>
        <taxon>Crustacea</taxon>
        <taxon>Multicrustacea</taxon>
        <taxon>Malacostraca</taxon>
        <taxon>Eumalacostraca</taxon>
        <taxon>Eucarida</taxon>
        <taxon>Decapoda</taxon>
        <taxon>Pleocyemata</taxon>
        <taxon>Brachyura</taxon>
        <taxon>Eubrachyura</taxon>
        <taxon>Portunoidea</taxon>
        <taxon>Portunidae</taxon>
        <taxon>Portuninae</taxon>
        <taxon>Portunus</taxon>
    </lineage>
</organism>
<protein>
    <submittedName>
        <fullName evidence="2">Uncharacterized protein</fullName>
    </submittedName>
</protein>
<comment type="caution">
    <text evidence="2">The sequence shown here is derived from an EMBL/GenBank/DDBJ whole genome shotgun (WGS) entry which is preliminary data.</text>
</comment>
<evidence type="ECO:0000313" key="2">
    <source>
        <dbReference type="EMBL" id="MPC97990.1"/>
    </source>
</evidence>
<sequence>MRVDRPSPPTTSLRSLPNTPLPPLYSIRNFRFECKGTVEAGEAVPDALQTTSAGSSSGH</sequence>
<keyword evidence="3" id="KW-1185">Reference proteome</keyword>